<dbReference type="Proteomes" id="UP001162541">
    <property type="component" value="Chromosome 4"/>
</dbReference>
<dbReference type="SUPFAM" id="SSF54427">
    <property type="entry name" value="NTF2-like"/>
    <property type="match status" value="1"/>
</dbReference>
<gene>
    <name evidence="2" type="ORF">AXG93_2623s1010</name>
    <name evidence="1" type="ORF">Mp_4g19530</name>
</gene>
<dbReference type="AlphaFoldDB" id="A0A176VDQ5"/>
<accession>A0A176VDQ5</accession>
<evidence type="ECO:0000313" key="1">
    <source>
        <dbReference type="EMBL" id="BBN09403.1"/>
    </source>
</evidence>
<evidence type="ECO:0000313" key="2">
    <source>
        <dbReference type="EMBL" id="OAE19004.1"/>
    </source>
</evidence>
<evidence type="ECO:0000313" key="4">
    <source>
        <dbReference type="Proteomes" id="UP001162541"/>
    </source>
</evidence>
<reference evidence="2 3" key="1">
    <citation type="submission" date="2016-03" db="EMBL/GenBank/DDBJ databases">
        <title>Mechanisms controlling the formation of the plant cell surface in tip-growing cells are functionally conserved among land plants.</title>
        <authorList>
            <person name="Honkanen S."/>
            <person name="Jones V.A."/>
            <person name="Morieri G."/>
            <person name="Champion C."/>
            <person name="Hetherington A.J."/>
            <person name="Kelly S."/>
            <person name="Saint-Marcoux D."/>
            <person name="Proust H."/>
            <person name="Prescott H."/>
            <person name="Dolan L."/>
        </authorList>
    </citation>
    <scope>NUCLEOTIDE SEQUENCE [LARGE SCALE GENOMIC DNA]</scope>
    <source>
        <strain evidence="3">cv. Tak-1 and cv. Tak-2</strain>
        <tissue evidence="2">Whole gametophyte</tissue>
    </source>
</reference>
<dbReference type="Gene3D" id="3.10.450.50">
    <property type="match status" value="1"/>
</dbReference>
<evidence type="ECO:0000313" key="3">
    <source>
        <dbReference type="Proteomes" id="UP000077202"/>
    </source>
</evidence>
<proteinExistence type="predicted"/>
<dbReference type="InterPro" id="IPR032710">
    <property type="entry name" value="NTF2-like_dom_sf"/>
</dbReference>
<dbReference type="InterPro" id="IPR053218">
    <property type="entry name" value="Pathogen-related_defense"/>
</dbReference>
<evidence type="ECO:0008006" key="5">
    <source>
        <dbReference type="Google" id="ProtNLM"/>
    </source>
</evidence>
<reference evidence="1" key="2">
    <citation type="journal article" date="2019" name="Curr. Biol.">
        <title>Chromatin organization in early land plants reveals an ancestral association between H3K27me3, transposons, and constitutive heterochromatin.</title>
        <authorList>
            <person name="Montgomery S.A."/>
            <person name="Tanizawa Y."/>
            <person name="Galik B."/>
            <person name="Wang N."/>
            <person name="Ito T."/>
            <person name="Mochizuki T."/>
            <person name="Akimcheva S."/>
            <person name="Bowman J."/>
            <person name="Cognat V."/>
            <person name="Drouard L."/>
            <person name="Ekker H."/>
            <person name="Houng S."/>
            <person name="Kohchi T."/>
            <person name="Lin S."/>
            <person name="Liu L.D."/>
            <person name="Nakamura Y."/>
            <person name="Valeeva L.R."/>
            <person name="Shakirov E.V."/>
            <person name="Shippen D.E."/>
            <person name="Wei W."/>
            <person name="Yagura M."/>
            <person name="Yamaoka S."/>
            <person name="Yamato K.T."/>
            <person name="Liu C."/>
            <person name="Berger F."/>
        </authorList>
    </citation>
    <scope>NUCLEOTIDE SEQUENCE [LARGE SCALE GENOMIC DNA]</scope>
    <source>
        <strain evidence="1">Tak-1</strain>
    </source>
</reference>
<dbReference type="PANTHER" id="PTHR31723">
    <property type="entry name" value="PATHOGENESIS-RELATED FAMILY PROTEIN"/>
    <property type="match status" value="1"/>
</dbReference>
<reference evidence="4" key="3">
    <citation type="journal article" date="2020" name="Curr. Biol.">
        <title>Chromatin organization in early land plants reveals an ancestral association between H3K27me3, transposons, and constitutive heterochromatin.</title>
        <authorList>
            <person name="Montgomery S.A."/>
            <person name="Tanizawa Y."/>
            <person name="Galik B."/>
            <person name="Wang N."/>
            <person name="Ito T."/>
            <person name="Mochizuki T."/>
            <person name="Akimcheva S."/>
            <person name="Bowman J.L."/>
            <person name="Cognat V."/>
            <person name="Marechal-Drouard L."/>
            <person name="Ekker H."/>
            <person name="Hong S.F."/>
            <person name="Kohchi T."/>
            <person name="Lin S.S."/>
            <person name="Liu L.D."/>
            <person name="Nakamura Y."/>
            <person name="Valeeva L.R."/>
            <person name="Shakirov E.V."/>
            <person name="Shippen D.E."/>
            <person name="Wei W.L."/>
            <person name="Yagura M."/>
            <person name="Yamaoka S."/>
            <person name="Yamato K.T."/>
            <person name="Liu C."/>
            <person name="Berger F."/>
        </authorList>
    </citation>
    <scope>NUCLEOTIDE SEQUENCE [LARGE SCALE GENOMIC DNA]</scope>
    <source>
        <strain evidence="4">Tak-1</strain>
    </source>
</reference>
<dbReference type="EMBL" id="AP019869">
    <property type="protein sequence ID" value="BBN09403.1"/>
    <property type="molecule type" value="Genomic_DNA"/>
</dbReference>
<sequence length="252" mass="27713">MADHSPAAGGVIGETAKSLSDPFRSYLYGESEAHTAWRHGGPPVYDAVNAVFEKGRTQEWKEGSLEYVVQNLVKTWEMELSHKTRVADFKTIDPEKFRISVNGGPKLTAEETLQVGSYNALMASSLPGEHEAYKASVETFESSHEIFRSVFPDGFAWEVLAVYSGPPVVAFKWRHWGVMKAGFKGHAPTNDIASSVGICIAKVDDNLRITELEVHYDPTAFLADLTKGTKSPAYGEYKKGIEGCPYLSSLMS</sequence>
<organism evidence="2 3">
    <name type="scientific">Marchantia polymorpha subsp. ruderalis</name>
    <dbReference type="NCBI Taxonomy" id="1480154"/>
    <lineage>
        <taxon>Eukaryota</taxon>
        <taxon>Viridiplantae</taxon>
        <taxon>Streptophyta</taxon>
        <taxon>Embryophyta</taxon>
        <taxon>Marchantiophyta</taxon>
        <taxon>Marchantiopsida</taxon>
        <taxon>Marchantiidae</taxon>
        <taxon>Marchantiales</taxon>
        <taxon>Marchantiaceae</taxon>
        <taxon>Marchantia</taxon>
    </lineage>
</organism>
<dbReference type="Proteomes" id="UP000077202">
    <property type="component" value="Unassembled WGS sequence"/>
</dbReference>
<name>A0A176VDQ5_MARPO</name>
<keyword evidence="3" id="KW-1185">Reference proteome</keyword>
<dbReference type="EMBL" id="LVLJ01003954">
    <property type="protein sequence ID" value="OAE19004.1"/>
    <property type="molecule type" value="Genomic_DNA"/>
</dbReference>
<protein>
    <recommendedName>
        <fullName evidence="5">Pathogen-related protein</fullName>
    </recommendedName>
</protein>
<dbReference type="PANTHER" id="PTHR31723:SF10">
    <property type="entry name" value="PATHOGEN-RELATED PROTEIN"/>
    <property type="match status" value="1"/>
</dbReference>